<dbReference type="GeneID" id="13885061"/>
<name>H2ARZ2_KAZAF</name>
<dbReference type="AlphaFoldDB" id="H2ARZ2"/>
<protein>
    <submittedName>
        <fullName evidence="1">Uncharacterized protein</fullName>
    </submittedName>
</protein>
<reference evidence="1 2" key="1">
    <citation type="journal article" date="2011" name="Proc. Natl. Acad. Sci. U.S.A.">
        <title>Evolutionary erosion of yeast sex chromosomes by mating-type switching accidents.</title>
        <authorList>
            <person name="Gordon J.L."/>
            <person name="Armisen D."/>
            <person name="Proux-Wera E."/>
            <person name="Oheigeartaigh S.S."/>
            <person name="Byrne K.P."/>
            <person name="Wolfe K.H."/>
        </authorList>
    </citation>
    <scope>NUCLEOTIDE SEQUENCE [LARGE SCALE GENOMIC DNA]</scope>
    <source>
        <strain evidence="2">ATCC 22294 / BCRC 22015 / CBS 2517 / CECT 1963 / NBRC 1671 / NRRL Y-8276</strain>
    </source>
</reference>
<dbReference type="KEGG" id="kaf:KAFR_0C01490"/>
<gene>
    <name evidence="1" type="primary">KAFR0C01490</name>
    <name evidence="1" type="ORF">KAFR_0C01490</name>
</gene>
<evidence type="ECO:0000313" key="1">
    <source>
        <dbReference type="EMBL" id="CCF57142.1"/>
    </source>
</evidence>
<organism evidence="1 2">
    <name type="scientific">Kazachstania africana (strain ATCC 22294 / BCRC 22015 / CBS 2517 / CECT 1963 / NBRC 1671 / NRRL Y-8276)</name>
    <name type="common">Yeast</name>
    <name type="synonym">Kluyveromyces africanus</name>
    <dbReference type="NCBI Taxonomy" id="1071382"/>
    <lineage>
        <taxon>Eukaryota</taxon>
        <taxon>Fungi</taxon>
        <taxon>Dikarya</taxon>
        <taxon>Ascomycota</taxon>
        <taxon>Saccharomycotina</taxon>
        <taxon>Saccharomycetes</taxon>
        <taxon>Saccharomycetales</taxon>
        <taxon>Saccharomycetaceae</taxon>
        <taxon>Kazachstania</taxon>
    </lineage>
</organism>
<dbReference type="EMBL" id="HE650823">
    <property type="protein sequence ID" value="CCF57142.1"/>
    <property type="molecule type" value="Genomic_DNA"/>
</dbReference>
<dbReference type="OrthoDB" id="4038005at2759"/>
<accession>H2ARZ2</accession>
<sequence length="327" mass="38374">MPLQERSPELDCNYDLVNSTEISVTPIKREWVDITLLSRSSNNNWLKRWYSTSNTGTWPQQFHSIHHLMNHCNLQFESSDLTAPAFKLFKDIYANLQKPSHSYPSPMYHVYFLNDDGNHKDENETLIDQESSVSTFSIDIIPATLNRINKSNPKLMKSIKFYFHTLCFLTDKCQHCDIEEFDLAKSWKRIIDNYINLVCQNYIGTWLQWVNLINENGGKYTLINNRLTDLLNLVMRKFHKVYFVYKDSKTCTIDEFKNKLIKHKHKVTFGVWIDSRNKVLILANSYQKITISTLGLCIEINQSECLVKKLLLFVNLAIIQCLRNELC</sequence>
<dbReference type="HOGENOM" id="CLU_850100_0_0_1"/>
<dbReference type="FunCoup" id="H2ARZ2">
    <property type="interactions" value="55"/>
</dbReference>
<keyword evidence="2" id="KW-1185">Reference proteome</keyword>
<proteinExistence type="predicted"/>
<evidence type="ECO:0000313" key="2">
    <source>
        <dbReference type="Proteomes" id="UP000005220"/>
    </source>
</evidence>
<dbReference type="Proteomes" id="UP000005220">
    <property type="component" value="Chromosome 3"/>
</dbReference>
<dbReference type="InParanoid" id="H2ARZ2"/>
<dbReference type="RefSeq" id="XP_003956277.1">
    <property type="nucleotide sequence ID" value="XM_003956228.1"/>
</dbReference>